<accession>A0A437JYJ4</accession>
<evidence type="ECO:0008006" key="3">
    <source>
        <dbReference type="Google" id="ProtNLM"/>
    </source>
</evidence>
<name>A0A437JYJ4_9BURK</name>
<dbReference type="Proteomes" id="UP000288178">
    <property type="component" value="Unassembled WGS sequence"/>
</dbReference>
<gene>
    <name evidence="1" type="ORF">ENE75_10040</name>
</gene>
<dbReference type="InterPro" id="IPR010982">
    <property type="entry name" value="Lambda_DNA-bd_dom_sf"/>
</dbReference>
<dbReference type="GO" id="GO:0003677">
    <property type="term" value="F:DNA binding"/>
    <property type="evidence" value="ECO:0007669"/>
    <property type="project" value="InterPro"/>
</dbReference>
<dbReference type="EMBL" id="SACT01000002">
    <property type="protein sequence ID" value="RVT52742.1"/>
    <property type="molecule type" value="Genomic_DNA"/>
</dbReference>
<organism evidence="1 2">
    <name type="scientific">Rubrivivax albus</name>
    <dbReference type="NCBI Taxonomy" id="2499835"/>
    <lineage>
        <taxon>Bacteria</taxon>
        <taxon>Pseudomonadati</taxon>
        <taxon>Pseudomonadota</taxon>
        <taxon>Betaproteobacteria</taxon>
        <taxon>Burkholderiales</taxon>
        <taxon>Sphaerotilaceae</taxon>
        <taxon>Rubrivivax</taxon>
    </lineage>
</organism>
<sequence length="158" mass="17490">MYHYTDGGLRNVWLVNGYTRHRTPFGEGVSIHDLDGLTMAICTALTKKPGALTGAELRYLRSSGMLLSQPALGKMMGADGQSVARWEKTGRVPKWADKLVRLLYLAHADGNVSIRRAMDRIRTVERLTGQRIVVKESRGRWSSKYDAAAADATDELAV</sequence>
<comment type="caution">
    <text evidence="1">The sequence shown here is derived from an EMBL/GenBank/DDBJ whole genome shotgun (WGS) entry which is preliminary data.</text>
</comment>
<protein>
    <recommendedName>
        <fullName evidence="3">Transcriptional regulator</fullName>
    </recommendedName>
</protein>
<dbReference type="OrthoDB" id="7365244at2"/>
<reference evidence="1 2" key="1">
    <citation type="submission" date="2019-01" db="EMBL/GenBank/DDBJ databases">
        <authorList>
            <person name="Chen W.-M."/>
        </authorList>
    </citation>
    <scope>NUCLEOTIDE SEQUENCE [LARGE SCALE GENOMIC DNA]</scope>
    <source>
        <strain evidence="1 2">ICH-3</strain>
    </source>
</reference>
<evidence type="ECO:0000313" key="1">
    <source>
        <dbReference type="EMBL" id="RVT52742.1"/>
    </source>
</evidence>
<evidence type="ECO:0000313" key="2">
    <source>
        <dbReference type="Proteomes" id="UP000288178"/>
    </source>
</evidence>
<proteinExistence type="predicted"/>
<dbReference type="AlphaFoldDB" id="A0A437JYJ4"/>
<dbReference type="Gene3D" id="1.10.260.40">
    <property type="entry name" value="lambda repressor-like DNA-binding domains"/>
    <property type="match status" value="1"/>
</dbReference>
<dbReference type="RefSeq" id="WP_128198114.1">
    <property type="nucleotide sequence ID" value="NZ_SACT01000002.1"/>
</dbReference>
<keyword evidence="2" id="KW-1185">Reference proteome</keyword>